<feature type="binding site" evidence="12">
    <location>
        <position position="279"/>
    </location>
    <ligand>
        <name>Mg(2+)</name>
        <dbReference type="ChEBI" id="CHEBI:18420"/>
        <label>2</label>
    </ligand>
</feature>
<feature type="binding site" evidence="12">
    <location>
        <begin position="261"/>
        <end position="263"/>
    </location>
    <ligand>
        <name>substrate</name>
    </ligand>
</feature>
<feature type="binding site" evidence="12">
    <location>
        <position position="115"/>
    </location>
    <ligand>
        <name>Mg(2+)</name>
        <dbReference type="ChEBI" id="CHEBI:18420"/>
        <label>2</label>
    </ligand>
</feature>
<dbReference type="PANTHER" id="PTHR11556">
    <property type="entry name" value="FRUCTOSE-1,6-BISPHOSPHATASE-RELATED"/>
    <property type="match status" value="1"/>
</dbReference>
<name>A0A849SBG2_UNCEI</name>
<feature type="binding site" evidence="12">
    <location>
        <position position="273"/>
    </location>
    <ligand>
        <name>substrate</name>
    </ligand>
</feature>
<dbReference type="PIRSF" id="PIRSF500210">
    <property type="entry name" value="FBPtase"/>
    <property type="match status" value="1"/>
</dbReference>
<feature type="domain" description="Fructose-1-6-bisphosphatase class 1 C-terminal" evidence="15">
    <location>
        <begin position="201"/>
        <end position="329"/>
    </location>
</feature>
<proteinExistence type="inferred from homology"/>
<dbReference type="CDD" id="cd00354">
    <property type="entry name" value="FBPase"/>
    <property type="match status" value="1"/>
</dbReference>
<comment type="catalytic activity">
    <reaction evidence="1 12">
        <text>beta-D-fructose 1,6-bisphosphate + H2O = beta-D-fructose 6-phosphate + phosphate</text>
        <dbReference type="Rhea" id="RHEA:11064"/>
        <dbReference type="ChEBI" id="CHEBI:15377"/>
        <dbReference type="ChEBI" id="CHEBI:32966"/>
        <dbReference type="ChEBI" id="CHEBI:43474"/>
        <dbReference type="ChEBI" id="CHEBI:57634"/>
        <dbReference type="EC" id="3.1.3.11"/>
    </reaction>
</comment>
<feature type="binding site" evidence="12">
    <location>
        <position position="93"/>
    </location>
    <ligand>
        <name>Mg(2+)</name>
        <dbReference type="ChEBI" id="CHEBI:18420"/>
        <label>1</label>
    </ligand>
</feature>
<feature type="binding site" evidence="12">
    <location>
        <position position="115"/>
    </location>
    <ligand>
        <name>Mg(2+)</name>
        <dbReference type="ChEBI" id="CHEBI:18420"/>
        <label>1</label>
    </ligand>
</feature>
<evidence type="ECO:0000256" key="7">
    <source>
        <dbReference type="ARBA" id="ARBA00022801"/>
    </source>
</evidence>
<dbReference type="GO" id="GO:0030388">
    <property type="term" value="P:fructose 1,6-bisphosphate metabolic process"/>
    <property type="evidence" value="ECO:0007669"/>
    <property type="project" value="TreeGrafter"/>
</dbReference>
<comment type="pathway">
    <text evidence="2">Carbohydrate biosynthesis; Calvin cycle.</text>
</comment>
<dbReference type="PIRSF" id="PIRSF000904">
    <property type="entry name" value="FBPtase_SBPase"/>
    <property type="match status" value="1"/>
</dbReference>
<dbReference type="PRINTS" id="PR00115">
    <property type="entry name" value="F16BPHPHTASE"/>
</dbReference>
<evidence type="ECO:0000256" key="1">
    <source>
        <dbReference type="ARBA" id="ARBA00001273"/>
    </source>
</evidence>
<comment type="subunit">
    <text evidence="12">Homotetramer.</text>
</comment>
<evidence type="ECO:0000256" key="5">
    <source>
        <dbReference type="ARBA" id="ARBA00022490"/>
    </source>
</evidence>
<dbReference type="GO" id="GO:0005986">
    <property type="term" value="P:sucrose biosynthetic process"/>
    <property type="evidence" value="ECO:0007669"/>
    <property type="project" value="TreeGrafter"/>
</dbReference>
<dbReference type="Pfam" id="PF00316">
    <property type="entry name" value="FBPase"/>
    <property type="match status" value="1"/>
</dbReference>
<sequence length="351" mass="38678">MPKRTLTFSQFLFAEEHKHPEASGEFTSVLIDIALAAKLINREVTRAGLVDILGFTGDENVHGEKVQKLDMFAHEVFYQILGSTGELAVLASEEDEDIVPVPEGARVGKYVVNFDPLDGSSNINANVNIGTIFSILPRITRKGPGTLEDCLQAGRRQLAAGYVMYGSSTMLVYTTGDGVHGFTFEPSIGEFLLSHRNIQTPPRGRIYSVNEGNYVHWHEGLKRYVDWLKRDDPSTGRPYSARYVGSLVADFHRNLLYGGVYLYPADCKNPNGKLRVLYEAAPLAFIAEEAGGAASDGIRRIMEIAPGSLHQRTPLIIGSPMDVKDAEEFISGRHVEVTSERRTPSQVRVGP</sequence>
<dbReference type="GO" id="GO:0000287">
    <property type="term" value="F:magnesium ion binding"/>
    <property type="evidence" value="ECO:0007669"/>
    <property type="project" value="UniProtKB-UniRule"/>
</dbReference>
<dbReference type="FunFam" id="3.40.190.80:FF:000001">
    <property type="entry name" value="Fructose-1,6-bisphosphatase class 1"/>
    <property type="match status" value="1"/>
</dbReference>
<dbReference type="Pfam" id="PF18913">
    <property type="entry name" value="FBPase_C"/>
    <property type="match status" value="1"/>
</dbReference>
<dbReference type="PANTHER" id="PTHR11556:SF35">
    <property type="entry name" value="SEDOHEPTULOSE-1,7-BISPHOSPHATASE, CHLOROPLASTIC"/>
    <property type="match status" value="1"/>
</dbReference>
<dbReference type="GO" id="GO:0006094">
    <property type="term" value="P:gluconeogenesis"/>
    <property type="evidence" value="ECO:0007669"/>
    <property type="project" value="UniProtKB-UniRule"/>
</dbReference>
<keyword evidence="6 12" id="KW-0479">Metal-binding</keyword>
<dbReference type="GO" id="GO:0006000">
    <property type="term" value="P:fructose metabolic process"/>
    <property type="evidence" value="ECO:0007669"/>
    <property type="project" value="TreeGrafter"/>
</dbReference>
<evidence type="ECO:0000256" key="12">
    <source>
        <dbReference type="HAMAP-Rule" id="MF_01855"/>
    </source>
</evidence>
<dbReference type="Gene3D" id="3.30.540.10">
    <property type="entry name" value="Fructose-1,6-Bisphosphatase, subunit A, domain 1"/>
    <property type="match status" value="1"/>
</dbReference>
<dbReference type="GO" id="GO:0005829">
    <property type="term" value="C:cytosol"/>
    <property type="evidence" value="ECO:0007669"/>
    <property type="project" value="TreeGrafter"/>
</dbReference>
<dbReference type="Gene3D" id="3.40.190.80">
    <property type="match status" value="1"/>
</dbReference>
<comment type="subcellular location">
    <subcellularLocation>
        <location evidence="12">Cytoplasm</location>
    </subcellularLocation>
</comment>
<dbReference type="InterPro" id="IPR033391">
    <property type="entry name" value="FBPase_N"/>
</dbReference>
<dbReference type="EC" id="3.1.3.11" evidence="4 12"/>
<dbReference type="InterPro" id="IPR000146">
    <property type="entry name" value="FBPase_class-1"/>
</dbReference>
<comment type="caution">
    <text evidence="16">The sequence shown here is derived from an EMBL/GenBank/DDBJ whole genome shotgun (WGS) entry which is preliminary data.</text>
</comment>
<comment type="cofactor">
    <cofactor evidence="12">
        <name>Mg(2+)</name>
        <dbReference type="ChEBI" id="CHEBI:18420"/>
    </cofactor>
    <text evidence="12">Binds 2 magnesium ions per subunit.</text>
</comment>
<evidence type="ECO:0000256" key="10">
    <source>
        <dbReference type="ARBA" id="ARBA00072069"/>
    </source>
</evidence>
<dbReference type="GO" id="GO:0042132">
    <property type="term" value="F:fructose 1,6-bisphosphate 1-phosphatase activity"/>
    <property type="evidence" value="ECO:0007669"/>
    <property type="project" value="UniProtKB-UniRule"/>
</dbReference>
<evidence type="ECO:0000256" key="11">
    <source>
        <dbReference type="ARBA" id="ARBA00081210"/>
    </source>
</evidence>
<protein>
    <recommendedName>
        <fullName evidence="10 12">Fructose-1,6-bisphosphatase class 1</fullName>
        <shortName evidence="12">FBPase class 1</shortName>
        <ecNumber evidence="4 12">3.1.3.11</ecNumber>
    </recommendedName>
    <alternativeName>
        <fullName evidence="11 12">D-fructose-1,6-bisphosphate 1-phosphohydrolase class 1</fullName>
    </alternativeName>
</protein>
<evidence type="ECO:0000256" key="4">
    <source>
        <dbReference type="ARBA" id="ARBA00013093"/>
    </source>
</evidence>
<dbReference type="InterPro" id="IPR028343">
    <property type="entry name" value="FBPtase"/>
</dbReference>
<organism evidence="16 17">
    <name type="scientific">Eiseniibacteriota bacterium</name>
    <dbReference type="NCBI Taxonomy" id="2212470"/>
    <lineage>
        <taxon>Bacteria</taxon>
        <taxon>Candidatus Eiseniibacteriota</taxon>
    </lineage>
</organism>
<dbReference type="GO" id="GO:0006002">
    <property type="term" value="P:fructose 6-phosphate metabolic process"/>
    <property type="evidence" value="ECO:0007669"/>
    <property type="project" value="TreeGrafter"/>
</dbReference>
<feature type="binding site" evidence="12">
    <location>
        <position position="210"/>
    </location>
    <ligand>
        <name>substrate</name>
    </ligand>
</feature>
<dbReference type="AlphaFoldDB" id="A0A849SBG2"/>
<accession>A0A849SBG2</accession>
<dbReference type="EMBL" id="JABFRW010000008">
    <property type="protein sequence ID" value="NOT32702.1"/>
    <property type="molecule type" value="Genomic_DNA"/>
</dbReference>
<feature type="binding site" evidence="12">
    <location>
        <position position="243"/>
    </location>
    <ligand>
        <name>substrate</name>
    </ligand>
</feature>
<evidence type="ECO:0000256" key="2">
    <source>
        <dbReference type="ARBA" id="ARBA00005215"/>
    </source>
</evidence>
<evidence type="ECO:0000256" key="13">
    <source>
        <dbReference type="RuleBase" id="RU000508"/>
    </source>
</evidence>
<evidence type="ECO:0000256" key="9">
    <source>
        <dbReference type="ARBA" id="ARBA00023277"/>
    </source>
</evidence>
<keyword evidence="8 12" id="KW-0460">Magnesium</keyword>
<reference evidence="16 17" key="1">
    <citation type="submission" date="2020-04" db="EMBL/GenBank/DDBJ databases">
        <title>Metagenomic profiling of ammonia- and methane-oxidizing microorganisms in a Dutch drinking water treatment plant.</title>
        <authorList>
            <person name="Poghosyan L."/>
            <person name="Leucker S."/>
        </authorList>
    </citation>
    <scope>NUCLEOTIDE SEQUENCE [LARGE SCALE GENOMIC DNA]</scope>
    <source>
        <strain evidence="16">S-RSF-IL-03</strain>
    </source>
</reference>
<dbReference type="FunFam" id="3.30.540.10:FF:000002">
    <property type="entry name" value="Fructose-1,6-bisphosphatase class 1"/>
    <property type="match status" value="1"/>
</dbReference>
<evidence type="ECO:0000256" key="6">
    <source>
        <dbReference type="ARBA" id="ARBA00022723"/>
    </source>
</evidence>
<dbReference type="PROSITE" id="PS00124">
    <property type="entry name" value="FBPASE"/>
    <property type="match status" value="1"/>
</dbReference>
<dbReference type="HAMAP" id="MF_01855">
    <property type="entry name" value="FBPase_class1"/>
    <property type="match status" value="1"/>
</dbReference>
<keyword evidence="7 12" id="KW-0378">Hydrolase</keyword>
<evidence type="ECO:0000256" key="3">
    <source>
        <dbReference type="ARBA" id="ARBA00010941"/>
    </source>
</evidence>
<evidence type="ECO:0000256" key="8">
    <source>
        <dbReference type="ARBA" id="ARBA00022842"/>
    </source>
</evidence>
<evidence type="ECO:0000259" key="14">
    <source>
        <dbReference type="Pfam" id="PF00316"/>
    </source>
</evidence>
<keyword evidence="5 12" id="KW-0963">Cytoplasm</keyword>
<evidence type="ECO:0000259" key="15">
    <source>
        <dbReference type="Pfam" id="PF18913"/>
    </source>
</evidence>
<feature type="binding site" evidence="12">
    <location>
        <position position="117"/>
    </location>
    <ligand>
        <name>Mg(2+)</name>
        <dbReference type="ChEBI" id="CHEBI:18420"/>
        <label>1</label>
    </ligand>
</feature>
<dbReference type="InterPro" id="IPR044015">
    <property type="entry name" value="FBPase_C_dom"/>
</dbReference>
<comment type="similarity">
    <text evidence="3 12 13">Belongs to the FBPase class 1 family.</text>
</comment>
<evidence type="ECO:0000313" key="17">
    <source>
        <dbReference type="Proteomes" id="UP000580839"/>
    </source>
</evidence>
<dbReference type="Proteomes" id="UP000580839">
    <property type="component" value="Unassembled WGS sequence"/>
</dbReference>
<feature type="domain" description="Fructose-1-6-bisphosphatase class I N-terminal" evidence="14">
    <location>
        <begin position="7"/>
        <end position="195"/>
    </location>
</feature>
<dbReference type="InterPro" id="IPR020548">
    <property type="entry name" value="Fructose_bisphosphatase_AS"/>
</dbReference>
<dbReference type="NCBIfam" id="NF006778">
    <property type="entry name" value="PRK09293.1-1"/>
    <property type="match status" value="1"/>
</dbReference>
<keyword evidence="9 12" id="KW-0119">Carbohydrate metabolism</keyword>
<dbReference type="SUPFAM" id="SSF56655">
    <property type="entry name" value="Carbohydrate phosphatase"/>
    <property type="match status" value="1"/>
</dbReference>
<evidence type="ECO:0000313" key="16">
    <source>
        <dbReference type="EMBL" id="NOT32702.1"/>
    </source>
</evidence>
<feature type="binding site" evidence="12">
    <location>
        <begin position="118"/>
        <end position="121"/>
    </location>
    <ligand>
        <name>substrate</name>
    </ligand>
</feature>
<feature type="binding site" evidence="12">
    <location>
        <position position="118"/>
    </location>
    <ligand>
        <name>Mg(2+)</name>
        <dbReference type="ChEBI" id="CHEBI:18420"/>
        <label>2</label>
    </ligand>
</feature>
<gene>
    <name evidence="12 16" type="primary">fbp</name>
    <name evidence="16" type="ORF">HOP12_00865</name>
</gene>